<comment type="caution">
    <text evidence="3">The sequence shown here is derived from an EMBL/GenBank/DDBJ whole genome shotgun (WGS) entry which is preliminary data.</text>
</comment>
<reference evidence="3" key="1">
    <citation type="submission" date="2023-07" db="EMBL/GenBank/DDBJ databases">
        <authorList>
            <consortium name="AG Swart"/>
            <person name="Singh M."/>
            <person name="Singh A."/>
            <person name="Seah K."/>
            <person name="Emmerich C."/>
        </authorList>
    </citation>
    <scope>NUCLEOTIDE SEQUENCE</scope>
    <source>
        <strain evidence="3">DP1</strain>
    </source>
</reference>
<evidence type="ECO:0000256" key="1">
    <source>
        <dbReference type="PROSITE-ProRule" id="PRU00024"/>
    </source>
</evidence>
<dbReference type="InterPro" id="IPR000315">
    <property type="entry name" value="Znf_B-box"/>
</dbReference>
<keyword evidence="1" id="KW-0479">Metal-binding</keyword>
<proteinExistence type="predicted"/>
<dbReference type="PROSITE" id="PS50119">
    <property type="entry name" value="ZF_BBOX"/>
    <property type="match status" value="1"/>
</dbReference>
<sequence>MEADTLALSSCCTSTNILVTMITFSIKLEMRCLYCPENTKNEQMTEDRKITREYLHYCYDNHGPDYTAEAPVTQNKFEDTKDVSQNLLNPETEFCDHHVNKKNHYCIDCSMHLCYRCLKIKNPHLNHKCTRLKTLTLRLNTKVCSQSTMSS</sequence>
<protein>
    <recommendedName>
        <fullName evidence="2">B box-type domain-containing protein</fullName>
    </recommendedName>
</protein>
<dbReference type="EMBL" id="CAMPGE010014771">
    <property type="protein sequence ID" value="CAI2373421.1"/>
    <property type="molecule type" value="Genomic_DNA"/>
</dbReference>
<feature type="domain" description="B box-type" evidence="2">
    <location>
        <begin position="90"/>
        <end position="132"/>
    </location>
</feature>
<evidence type="ECO:0000313" key="3">
    <source>
        <dbReference type="EMBL" id="CAI2373421.1"/>
    </source>
</evidence>
<dbReference type="AlphaFoldDB" id="A0AAD1XIS0"/>
<organism evidence="3 4">
    <name type="scientific">Euplotes crassus</name>
    <dbReference type="NCBI Taxonomy" id="5936"/>
    <lineage>
        <taxon>Eukaryota</taxon>
        <taxon>Sar</taxon>
        <taxon>Alveolata</taxon>
        <taxon>Ciliophora</taxon>
        <taxon>Intramacronucleata</taxon>
        <taxon>Spirotrichea</taxon>
        <taxon>Hypotrichia</taxon>
        <taxon>Euplotida</taxon>
        <taxon>Euplotidae</taxon>
        <taxon>Moneuplotes</taxon>
    </lineage>
</organism>
<dbReference type="Proteomes" id="UP001295684">
    <property type="component" value="Unassembled WGS sequence"/>
</dbReference>
<keyword evidence="4" id="KW-1185">Reference proteome</keyword>
<accession>A0AAD1XIS0</accession>
<dbReference type="SUPFAM" id="SSF57845">
    <property type="entry name" value="B-box zinc-binding domain"/>
    <property type="match status" value="1"/>
</dbReference>
<gene>
    <name evidence="3" type="ORF">ECRASSUSDP1_LOCUS14767</name>
</gene>
<evidence type="ECO:0000259" key="2">
    <source>
        <dbReference type="PROSITE" id="PS50119"/>
    </source>
</evidence>
<keyword evidence="1" id="KW-0863">Zinc-finger</keyword>
<keyword evidence="1" id="KW-0862">Zinc</keyword>
<evidence type="ECO:0000313" key="4">
    <source>
        <dbReference type="Proteomes" id="UP001295684"/>
    </source>
</evidence>
<dbReference type="GO" id="GO:0008270">
    <property type="term" value="F:zinc ion binding"/>
    <property type="evidence" value="ECO:0007669"/>
    <property type="project" value="UniProtKB-KW"/>
</dbReference>
<name>A0AAD1XIS0_EUPCR</name>